<feature type="compositionally biased region" description="Basic and acidic residues" evidence="1">
    <location>
        <begin position="241"/>
        <end position="259"/>
    </location>
</feature>
<keyword evidence="3" id="KW-1185">Reference proteome</keyword>
<feature type="compositionally biased region" description="Polar residues" evidence="1">
    <location>
        <begin position="179"/>
        <end position="198"/>
    </location>
</feature>
<feature type="region of interest" description="Disordered" evidence="1">
    <location>
        <begin position="1"/>
        <end position="25"/>
    </location>
</feature>
<reference evidence="2 3" key="1">
    <citation type="submission" date="2016-07" db="EMBL/GenBank/DDBJ databases">
        <title>Pervasive Adenine N6-methylation of Active Genes in Fungi.</title>
        <authorList>
            <consortium name="DOE Joint Genome Institute"/>
            <person name="Mondo S.J."/>
            <person name="Dannebaum R.O."/>
            <person name="Kuo R.C."/>
            <person name="Labutti K."/>
            <person name="Haridas S."/>
            <person name="Kuo A."/>
            <person name="Salamov A."/>
            <person name="Ahrendt S.R."/>
            <person name="Lipzen A."/>
            <person name="Sullivan W."/>
            <person name="Andreopoulos W.B."/>
            <person name="Clum A."/>
            <person name="Lindquist E."/>
            <person name="Daum C."/>
            <person name="Ramamoorthy G.K."/>
            <person name="Gryganskyi A."/>
            <person name="Culley D."/>
            <person name="Magnuson J.K."/>
            <person name="James T.Y."/>
            <person name="O'Malley M.A."/>
            <person name="Stajich J.E."/>
            <person name="Spatafora J.W."/>
            <person name="Visel A."/>
            <person name="Grigoriev I.V."/>
        </authorList>
    </citation>
    <scope>NUCLEOTIDE SEQUENCE [LARGE SCALE GENOMIC DNA]</scope>
    <source>
        <strain evidence="2 3">CBS 931.73</strain>
    </source>
</reference>
<name>A0A1Y1X5J4_9FUNG</name>
<accession>A0A1Y1X5J4</accession>
<evidence type="ECO:0000313" key="2">
    <source>
        <dbReference type="EMBL" id="ORX80915.1"/>
    </source>
</evidence>
<feature type="region of interest" description="Disordered" evidence="1">
    <location>
        <begin position="66"/>
        <end position="93"/>
    </location>
</feature>
<feature type="compositionally biased region" description="Acidic residues" evidence="1">
    <location>
        <begin position="199"/>
        <end position="208"/>
    </location>
</feature>
<comment type="caution">
    <text evidence="2">The sequence shown here is derived from an EMBL/GenBank/DDBJ whole genome shotgun (WGS) entry which is preliminary data.</text>
</comment>
<feature type="region of interest" description="Disordered" evidence="1">
    <location>
        <begin position="112"/>
        <end position="321"/>
    </location>
</feature>
<feature type="compositionally biased region" description="Polar residues" evidence="1">
    <location>
        <begin position="344"/>
        <end position="354"/>
    </location>
</feature>
<dbReference type="Proteomes" id="UP000193498">
    <property type="component" value="Unassembled WGS sequence"/>
</dbReference>
<dbReference type="EMBL" id="MCFE01000723">
    <property type="protein sequence ID" value="ORX80915.1"/>
    <property type="molecule type" value="Genomic_DNA"/>
</dbReference>
<dbReference type="CDD" id="cd00024">
    <property type="entry name" value="CD_CSD"/>
    <property type="match status" value="1"/>
</dbReference>
<feature type="compositionally biased region" description="Acidic residues" evidence="1">
    <location>
        <begin position="66"/>
        <end position="76"/>
    </location>
</feature>
<feature type="compositionally biased region" description="Low complexity" evidence="1">
    <location>
        <begin position="131"/>
        <end position="142"/>
    </location>
</feature>
<feature type="compositionally biased region" description="Low complexity" evidence="1">
    <location>
        <begin position="262"/>
        <end position="285"/>
    </location>
</feature>
<protein>
    <recommendedName>
        <fullName evidence="4">Chromo domain-containing protein</fullName>
    </recommendedName>
</protein>
<feature type="compositionally biased region" description="Acidic residues" evidence="1">
    <location>
        <begin position="286"/>
        <end position="296"/>
    </location>
</feature>
<evidence type="ECO:0000256" key="1">
    <source>
        <dbReference type="SAM" id="MobiDB-lite"/>
    </source>
</evidence>
<sequence>MPKRSSLQYVTPLEPPGELKKRPKIGHFPTLTVGFRVGDTHYSPTETVYQDSTLEQVPSDILAEIPFEDESDEDSNETTVDNSTHVGEDKEDECIDRGLESENTLLQEVLPLHEEEGQLTDEYISTSPGLEVPSSDVSSESETTLGFPSDAESEEELTREEGRPSLSPELNRSYDPSILNEQDTLVQETNADLVSSEFNELESDDEVIPETQDVESPTNGSPTLSAQASYDHPVEPLNLPESRRASIDSDSESGGHSDDSSDVISESEPEISASSSQHESQGSESSDSETDSEGEEVTNAKPHATPYRSDSHGNIGGVTSTPAVFLKKRTASNLAPSPLLHHASPSNMSPSVRTPTHAAVKRTKPLKPRPSPYAKSPISETEHVANSQSEDSDSSENIQSSQAVDVPGNYGVSLKEQVEESENEDSYVEGAHPSSDANTPGDQSQESEAESVAESEICLQRTRASNHSAKLRRHSHEKAAPSKILQGVLDKKVRVDGTFYLVHFRGETEPEWMPLVELEPFQQEIKEYEATTREYLRELSLLETETGFGDDTDSDTEEPVNFVFSILSR</sequence>
<feature type="compositionally biased region" description="Polar residues" evidence="1">
    <location>
        <begin position="214"/>
        <end position="228"/>
    </location>
</feature>
<proteinExistence type="predicted"/>
<dbReference type="InParanoid" id="A0A1Y1X5J4"/>
<gene>
    <name evidence="2" type="ORF">K493DRAFT_362044</name>
</gene>
<evidence type="ECO:0008006" key="4">
    <source>
        <dbReference type="Google" id="ProtNLM"/>
    </source>
</evidence>
<dbReference type="AlphaFoldDB" id="A0A1Y1X5J4"/>
<organism evidence="2 3">
    <name type="scientific">Basidiobolus meristosporus CBS 931.73</name>
    <dbReference type="NCBI Taxonomy" id="1314790"/>
    <lineage>
        <taxon>Eukaryota</taxon>
        <taxon>Fungi</taxon>
        <taxon>Fungi incertae sedis</taxon>
        <taxon>Zoopagomycota</taxon>
        <taxon>Entomophthoromycotina</taxon>
        <taxon>Basidiobolomycetes</taxon>
        <taxon>Basidiobolales</taxon>
        <taxon>Basidiobolaceae</taxon>
        <taxon>Basidiobolus</taxon>
    </lineage>
</organism>
<feature type="region of interest" description="Disordered" evidence="1">
    <location>
        <begin position="336"/>
        <end position="455"/>
    </location>
</feature>
<evidence type="ECO:0000313" key="3">
    <source>
        <dbReference type="Proteomes" id="UP000193498"/>
    </source>
</evidence>